<dbReference type="EMBL" id="AP026802">
    <property type="protein sequence ID" value="BDR58911.1"/>
    <property type="molecule type" value="Genomic_DNA"/>
</dbReference>
<dbReference type="Pfam" id="PF04909">
    <property type="entry name" value="Amidohydro_2"/>
    <property type="match status" value="1"/>
</dbReference>
<dbReference type="GO" id="GO:0019748">
    <property type="term" value="P:secondary metabolic process"/>
    <property type="evidence" value="ECO:0007669"/>
    <property type="project" value="TreeGrafter"/>
</dbReference>
<feature type="domain" description="Amidohydrolase-related" evidence="2">
    <location>
        <begin position="36"/>
        <end position="247"/>
    </location>
</feature>
<dbReference type="RefSeq" id="WP_317634735.1">
    <property type="nucleotide sequence ID" value="NZ_AP026802.1"/>
</dbReference>
<dbReference type="PANTHER" id="PTHR21240">
    <property type="entry name" value="2-AMINO-3-CARBOXYLMUCONATE-6-SEMIALDEHYDE DECARBOXYLASE"/>
    <property type="match status" value="1"/>
</dbReference>
<accession>A0AAU9D2A8</accession>
<evidence type="ECO:0000256" key="1">
    <source>
        <dbReference type="ARBA" id="ARBA00023239"/>
    </source>
</evidence>
<dbReference type="AlphaFoldDB" id="A0AAU9D2A8"/>
<organism evidence="3 4">
    <name type="scientific">Xylocopilactobacillus apicola</name>
    <dbReference type="NCBI Taxonomy" id="2932184"/>
    <lineage>
        <taxon>Bacteria</taxon>
        <taxon>Bacillati</taxon>
        <taxon>Bacillota</taxon>
        <taxon>Bacilli</taxon>
        <taxon>Lactobacillales</taxon>
        <taxon>Lactobacillaceae</taxon>
        <taxon>Xylocopilactobacillus</taxon>
    </lineage>
</organism>
<dbReference type="GO" id="GO:0005737">
    <property type="term" value="C:cytoplasm"/>
    <property type="evidence" value="ECO:0007669"/>
    <property type="project" value="TreeGrafter"/>
</dbReference>
<name>A0AAU9D2A8_9LACO</name>
<dbReference type="SUPFAM" id="SSF51556">
    <property type="entry name" value="Metallo-dependent hydrolases"/>
    <property type="match status" value="1"/>
</dbReference>
<dbReference type="GO" id="GO:0016787">
    <property type="term" value="F:hydrolase activity"/>
    <property type="evidence" value="ECO:0007669"/>
    <property type="project" value="InterPro"/>
</dbReference>
<keyword evidence="4" id="KW-1185">Reference proteome</keyword>
<protein>
    <submittedName>
        <fullName evidence="3">4-oxalomesaconate hydratase</fullName>
    </submittedName>
</protein>
<dbReference type="InterPro" id="IPR032466">
    <property type="entry name" value="Metal_Hydrolase"/>
</dbReference>
<keyword evidence="1" id="KW-0456">Lyase</keyword>
<dbReference type="Proteomes" id="UP001321861">
    <property type="component" value="Chromosome"/>
</dbReference>
<proteinExistence type="predicted"/>
<dbReference type="InterPro" id="IPR006680">
    <property type="entry name" value="Amidohydro-rel"/>
</dbReference>
<gene>
    <name evidence="3" type="ORF">XA3_13520</name>
</gene>
<dbReference type="KEGG" id="xap:XA3_13520"/>
<dbReference type="PANTHER" id="PTHR21240:SF28">
    <property type="entry name" value="ISO-OROTATE DECARBOXYLASE (EUROFUNG)"/>
    <property type="match status" value="1"/>
</dbReference>
<evidence type="ECO:0000313" key="4">
    <source>
        <dbReference type="Proteomes" id="UP001321861"/>
    </source>
</evidence>
<evidence type="ECO:0000259" key="2">
    <source>
        <dbReference type="Pfam" id="PF04909"/>
    </source>
</evidence>
<sequence>MEEQQQEIISVVNLNPEDYADPAEALKLCQQGNLELKSIVQHYDQFPAAVAMVPMNNVKGACQIIEEVAETSELAGIQLFTQALGKPLTSEEFTSLFELMNEIQKPIWLHPVFDPLKPNNNVTFSWEYELTIAMNQLVEAGYLTHYPNLKIIVHHAGAMIPFFSERILYTEGEKNYQQFKKFYVDTALLGNPKALELTVDFFGLDHVLFGTDSPLGIPLVGPTKEIKTALKQTNLSPSNLNKIFYKNWQQMPKGVRNEQ</sequence>
<dbReference type="GO" id="GO:0016831">
    <property type="term" value="F:carboxy-lyase activity"/>
    <property type="evidence" value="ECO:0007669"/>
    <property type="project" value="InterPro"/>
</dbReference>
<dbReference type="InterPro" id="IPR032465">
    <property type="entry name" value="ACMSD"/>
</dbReference>
<reference evidence="3 4" key="1">
    <citation type="journal article" date="2023" name="Microbiol. Spectr.">
        <title>Symbiosis of Carpenter Bees with Uncharacterized Lactic Acid Bacteria Showing NAD Auxotrophy.</title>
        <authorList>
            <person name="Kawasaki S."/>
            <person name="Ozawa K."/>
            <person name="Mori T."/>
            <person name="Yamamoto A."/>
            <person name="Ito M."/>
            <person name="Ohkuma M."/>
            <person name="Sakamoto M."/>
            <person name="Matsutani M."/>
        </authorList>
    </citation>
    <scope>NUCLEOTIDE SEQUENCE [LARGE SCALE GENOMIC DNA]</scope>
    <source>
        <strain evidence="3 4">XA3</strain>
    </source>
</reference>
<dbReference type="Gene3D" id="3.20.20.140">
    <property type="entry name" value="Metal-dependent hydrolases"/>
    <property type="match status" value="1"/>
</dbReference>
<evidence type="ECO:0000313" key="3">
    <source>
        <dbReference type="EMBL" id="BDR58911.1"/>
    </source>
</evidence>